<keyword evidence="1" id="KW-0732">Signal</keyword>
<dbReference type="InterPro" id="IPR014044">
    <property type="entry name" value="CAP_dom"/>
</dbReference>
<evidence type="ECO:0000313" key="3">
    <source>
        <dbReference type="EMBL" id="WZC50674.1"/>
    </source>
</evidence>
<feature type="chain" id="PRO_5045703119" evidence="1">
    <location>
        <begin position="21"/>
        <end position="159"/>
    </location>
</feature>
<gene>
    <name evidence="3" type="ORF">AABB29_08710</name>
</gene>
<dbReference type="PROSITE" id="PS51257">
    <property type="entry name" value="PROKAR_LIPOPROTEIN"/>
    <property type="match status" value="1"/>
</dbReference>
<dbReference type="CDD" id="cd05379">
    <property type="entry name" value="CAP_bacterial"/>
    <property type="match status" value="1"/>
</dbReference>
<feature type="signal peptide" evidence="1">
    <location>
        <begin position="1"/>
        <end position="20"/>
    </location>
</feature>
<evidence type="ECO:0000256" key="1">
    <source>
        <dbReference type="SAM" id="SignalP"/>
    </source>
</evidence>
<dbReference type="PANTHER" id="PTHR31157:SF1">
    <property type="entry name" value="SCP DOMAIN-CONTAINING PROTEIN"/>
    <property type="match status" value="1"/>
</dbReference>
<dbReference type="RefSeq" id="WP_341368775.1">
    <property type="nucleotide sequence ID" value="NZ_CP150951.2"/>
</dbReference>
<accession>A0ABZ2V9I2</accession>
<dbReference type="PANTHER" id="PTHR31157">
    <property type="entry name" value="SCP DOMAIN-CONTAINING PROTEIN"/>
    <property type="match status" value="1"/>
</dbReference>
<sequence>MKRFLLAAGLCLLTACQSTGSATQVTSGGGSPSVGLTGSFGADLNAFRAAQGRGAVQPNALLRQAAQLHAEDMNQRGYFSHQSPGGPNGNDMAARVAATGCQYRAVAENIARGQTSEAQVFSSWQDSSGHRRNMLGAQYDGYGLGRSGNTWVLVLSRGC</sequence>
<dbReference type="Proteomes" id="UP001440612">
    <property type="component" value="Chromosome"/>
</dbReference>
<proteinExistence type="predicted"/>
<name>A0ABZ2V9I2_9RHOB</name>
<evidence type="ECO:0000259" key="2">
    <source>
        <dbReference type="Pfam" id="PF00188"/>
    </source>
</evidence>
<reference evidence="4" key="1">
    <citation type="submission" date="2024-04" db="EMBL/GenBank/DDBJ databases">
        <title>Phylogenomic analyses of a clade within the roseobacter group suggest taxonomic reassignments of species of the genera Aestuariivita, Citreicella, Loktanella, Nautella, Pelagibaca, Ruegeria, Thalassobius, Thiobacimonas and Tropicibacter, and the proposal o.</title>
        <authorList>
            <person name="Jeon C.O."/>
        </authorList>
    </citation>
    <scope>NUCLEOTIDE SEQUENCE [LARGE SCALE GENOMIC DNA]</scope>
    <source>
        <strain evidence="4">BS5-3</strain>
    </source>
</reference>
<dbReference type="SUPFAM" id="SSF55797">
    <property type="entry name" value="PR-1-like"/>
    <property type="match status" value="1"/>
</dbReference>
<dbReference type="EMBL" id="CP150951">
    <property type="protein sequence ID" value="WZC50674.1"/>
    <property type="molecule type" value="Genomic_DNA"/>
</dbReference>
<keyword evidence="4" id="KW-1185">Reference proteome</keyword>
<dbReference type="InterPro" id="IPR035940">
    <property type="entry name" value="CAP_sf"/>
</dbReference>
<dbReference type="Pfam" id="PF00188">
    <property type="entry name" value="CAP"/>
    <property type="match status" value="1"/>
</dbReference>
<feature type="domain" description="SCP" evidence="2">
    <location>
        <begin position="44"/>
        <end position="149"/>
    </location>
</feature>
<evidence type="ECO:0000313" key="4">
    <source>
        <dbReference type="Proteomes" id="UP001440612"/>
    </source>
</evidence>
<protein>
    <submittedName>
        <fullName evidence="3">CAP domain-containing protein</fullName>
    </submittedName>
</protein>
<dbReference type="Gene3D" id="3.40.33.10">
    <property type="entry name" value="CAP"/>
    <property type="match status" value="1"/>
</dbReference>
<organism evidence="3 4">
    <name type="scientific">Yoonia phaeophyticola</name>
    <dbReference type="NCBI Taxonomy" id="3137369"/>
    <lineage>
        <taxon>Bacteria</taxon>
        <taxon>Pseudomonadati</taxon>
        <taxon>Pseudomonadota</taxon>
        <taxon>Alphaproteobacteria</taxon>
        <taxon>Rhodobacterales</taxon>
        <taxon>Paracoccaceae</taxon>
        <taxon>Yoonia</taxon>
    </lineage>
</organism>